<feature type="compositionally biased region" description="Acidic residues" evidence="5">
    <location>
        <begin position="196"/>
        <end position="208"/>
    </location>
</feature>
<dbReference type="GO" id="GO:0003743">
    <property type="term" value="F:translation initiation factor activity"/>
    <property type="evidence" value="ECO:0007669"/>
    <property type="project" value="UniProtKB-UniRule"/>
</dbReference>
<dbReference type="GO" id="GO:0005852">
    <property type="term" value="C:eukaryotic translation initiation factor 3 complex"/>
    <property type="evidence" value="ECO:0007669"/>
    <property type="project" value="UniProtKB-UniRule"/>
</dbReference>
<sequence length="804" mass="94052">MSRFFAGSDSDSDSSSEEEQVPRAPPQVYTFSDDEEEVKRVVRSAKEKRYEELTNIIKQIRNFKKIKDMSSMLTSFEDLQKAYVKALPVIAKEESGQTPRFFTRCLVEMEDFINEMWEDREGRKNMSKNNSKSLASMRQKLRKYIKDFEEDIAKFRENPDQPDDEEEEEKHEPEPDSETEIPIKSVTKIAAKQVVDDEGSSDSDDWPSDSDSSSDSSDEDEGKYQSMRERFLKKTGPAHEEDEERERRKEERRKERKEKERRKMKREDEEDGEGEWEYVNRGVAIPSEKPKMFAKDAEIDLNLVIKKLSEIMAARGKKRTDRREQIELLHELQNVADQHQLGAAIYVKIKFAIISAIFDYNPKVSDAMKPEYWMKLLERMSEMLDVLLGNPQLFVAESVTEETENLEEPPYKIRGCVLTSVERLDDEFTKLLKECDPHSNEYVERLKDEAKVSGIIDKTMKYLERTNVPSEICRIYLRKIEHLYYKFDPRVLQQKAGEIPKEIYTSVQEMEKLCKFIYAKDGTDRLRTRAILSHIYHHALHDNWFQARDLVLMSHLQETIHHSDPSTQILYNRTMAHLGLCAFRHANIKDAHNCLVDLMMTGKPKELLAQGLLPQRQHERSKEQEKIEKQRQMPFHMHINLELLECVYLVSAMLIEIPYMAAHEFDARRRMISKTFYQQLRSSERQSLVGPPESMREHVVAAAKAMRNGNWSACNGFIINEKMNAKVWDLFYQADAVRAMLTRLIKEESLRTEPSRLQSLALQLADKINNFVDSNERILETKQGNFFSRGMNQVLLSGPLRSRH</sequence>
<evidence type="ECO:0000259" key="6">
    <source>
        <dbReference type="Pfam" id="PF05470"/>
    </source>
</evidence>
<dbReference type="InterPro" id="IPR058999">
    <property type="entry name" value="EIF3CL_C"/>
</dbReference>
<dbReference type="PANTHER" id="PTHR13937">
    <property type="entry name" value="EUKARYOTIC TRANSLATION INITATION FACTOR 3, SUBUNIT 8 EIF3S8 -RELATED"/>
    <property type="match status" value="1"/>
</dbReference>
<feature type="domain" description="Eukaryotic translation initiation factor 3 subunit C N-terminal" evidence="6">
    <location>
        <begin position="30"/>
        <end position="667"/>
    </location>
</feature>
<comment type="subunit">
    <text evidence="4">Component of the eukaryotic translation initiation factor 3 (eIF-3) complex.</text>
</comment>
<dbReference type="InterPro" id="IPR008905">
    <property type="entry name" value="EIF3C_N_dom"/>
</dbReference>
<gene>
    <name evidence="8" type="ORF">BDFB_004459</name>
</gene>
<dbReference type="Pfam" id="PF26569">
    <property type="entry name" value="EIF3CL_C"/>
    <property type="match status" value="1"/>
</dbReference>
<dbReference type="InterPro" id="IPR027516">
    <property type="entry name" value="EIF3C"/>
</dbReference>
<feature type="domain" description="EIF3CL-like C-terminal" evidence="7">
    <location>
        <begin position="758"/>
        <end position="782"/>
    </location>
</feature>
<feature type="compositionally biased region" description="Acidic residues" evidence="5">
    <location>
        <begin position="10"/>
        <end position="19"/>
    </location>
</feature>
<feature type="compositionally biased region" description="Basic and acidic residues" evidence="5">
    <location>
        <begin position="222"/>
        <end position="232"/>
    </location>
</feature>
<keyword evidence="1 4" id="KW-0963">Cytoplasm</keyword>
<keyword evidence="9" id="KW-1185">Reference proteome</keyword>
<reference evidence="8 9" key="1">
    <citation type="submission" date="2017-03" db="EMBL/GenBank/DDBJ databases">
        <title>Genome of the blue death feigning beetle - Asbolus verrucosus.</title>
        <authorList>
            <person name="Rider S.D."/>
        </authorList>
    </citation>
    <scope>NUCLEOTIDE SEQUENCE [LARGE SCALE GENOMIC DNA]</scope>
    <source>
        <strain evidence="8">Butters</strain>
        <tissue evidence="8">Head and leg muscle</tissue>
    </source>
</reference>
<protein>
    <recommendedName>
        <fullName evidence="4">Eukaryotic translation initiation factor 3 subunit C</fullName>
        <shortName evidence="4">eIF3c</shortName>
    </recommendedName>
    <alternativeName>
        <fullName evidence="4">Eukaryotic translation initiation factor 3 subunit 8</fullName>
    </alternativeName>
</protein>
<organism evidence="8 9">
    <name type="scientific">Asbolus verrucosus</name>
    <name type="common">Desert ironclad beetle</name>
    <dbReference type="NCBI Taxonomy" id="1661398"/>
    <lineage>
        <taxon>Eukaryota</taxon>
        <taxon>Metazoa</taxon>
        <taxon>Ecdysozoa</taxon>
        <taxon>Arthropoda</taxon>
        <taxon>Hexapoda</taxon>
        <taxon>Insecta</taxon>
        <taxon>Pterygota</taxon>
        <taxon>Neoptera</taxon>
        <taxon>Endopterygota</taxon>
        <taxon>Coleoptera</taxon>
        <taxon>Polyphaga</taxon>
        <taxon>Cucujiformia</taxon>
        <taxon>Tenebrionidae</taxon>
        <taxon>Pimeliinae</taxon>
        <taxon>Asbolus</taxon>
    </lineage>
</organism>
<feature type="compositionally biased region" description="Acidic residues" evidence="5">
    <location>
        <begin position="160"/>
        <end position="179"/>
    </location>
</feature>
<evidence type="ECO:0000313" key="9">
    <source>
        <dbReference type="Proteomes" id="UP000292052"/>
    </source>
</evidence>
<dbReference type="GO" id="GO:0001732">
    <property type="term" value="P:formation of cytoplasmic translation initiation complex"/>
    <property type="evidence" value="ECO:0007669"/>
    <property type="project" value="UniProtKB-UniRule"/>
</dbReference>
<evidence type="ECO:0000256" key="1">
    <source>
        <dbReference type="ARBA" id="ARBA00022490"/>
    </source>
</evidence>
<evidence type="ECO:0000256" key="2">
    <source>
        <dbReference type="ARBA" id="ARBA00022540"/>
    </source>
</evidence>
<evidence type="ECO:0000256" key="4">
    <source>
        <dbReference type="HAMAP-Rule" id="MF_03002"/>
    </source>
</evidence>
<accession>A0A482VZF4</accession>
<dbReference type="OrthoDB" id="29647at2759"/>
<dbReference type="GO" id="GO:0031369">
    <property type="term" value="F:translation initiation factor binding"/>
    <property type="evidence" value="ECO:0007669"/>
    <property type="project" value="InterPro"/>
</dbReference>
<evidence type="ECO:0000259" key="7">
    <source>
        <dbReference type="Pfam" id="PF26569"/>
    </source>
</evidence>
<dbReference type="PANTHER" id="PTHR13937:SF0">
    <property type="entry name" value="EUKARYOTIC TRANSLATION INITIATION FACTOR 3 SUBUNIT C-RELATED"/>
    <property type="match status" value="1"/>
</dbReference>
<comment type="similarity">
    <text evidence="4">Belongs to the eIF-3 subunit C family.</text>
</comment>
<comment type="subcellular location">
    <subcellularLocation>
        <location evidence="4">Cytoplasm</location>
    </subcellularLocation>
</comment>
<dbReference type="GO" id="GO:0033290">
    <property type="term" value="C:eukaryotic 48S preinitiation complex"/>
    <property type="evidence" value="ECO:0007669"/>
    <property type="project" value="UniProtKB-UniRule"/>
</dbReference>
<feature type="region of interest" description="Disordered" evidence="5">
    <location>
        <begin position="154"/>
        <end position="274"/>
    </location>
</feature>
<dbReference type="GO" id="GO:0003723">
    <property type="term" value="F:RNA binding"/>
    <property type="evidence" value="ECO:0007669"/>
    <property type="project" value="InterPro"/>
</dbReference>
<evidence type="ECO:0000313" key="8">
    <source>
        <dbReference type="EMBL" id="RZC37677.1"/>
    </source>
</evidence>
<feature type="region of interest" description="Disordered" evidence="5">
    <location>
        <begin position="1"/>
        <end position="32"/>
    </location>
</feature>
<dbReference type="EMBL" id="QDEB01050308">
    <property type="protein sequence ID" value="RZC37677.1"/>
    <property type="molecule type" value="Genomic_DNA"/>
</dbReference>
<feature type="compositionally biased region" description="Basic residues" evidence="5">
    <location>
        <begin position="254"/>
        <end position="264"/>
    </location>
</feature>
<dbReference type="AlphaFoldDB" id="A0A482VZF4"/>
<dbReference type="Proteomes" id="UP000292052">
    <property type="component" value="Unassembled WGS sequence"/>
</dbReference>
<evidence type="ECO:0000256" key="3">
    <source>
        <dbReference type="ARBA" id="ARBA00022917"/>
    </source>
</evidence>
<name>A0A482VZF4_ASBVE</name>
<comment type="function">
    <text evidence="4">Component of the eukaryotic translation initiation factor 3 (eIF-3) complex, which is involved in protein synthesis of a specialized repertoire of mRNAs and, together with other initiation factors, stimulates binding of mRNA and methionyl-tRNAi to the 40S ribosome. The eIF-3 complex specifically targets and initiates translation of a subset of mRNAs involved in cell proliferation.</text>
</comment>
<keyword evidence="2 4" id="KW-0396">Initiation factor</keyword>
<dbReference type="Pfam" id="PF05470">
    <property type="entry name" value="eIF-3c_N"/>
    <property type="match status" value="1"/>
</dbReference>
<dbReference type="HAMAP" id="MF_03002">
    <property type="entry name" value="eIF3c"/>
    <property type="match status" value="1"/>
</dbReference>
<evidence type="ECO:0000256" key="5">
    <source>
        <dbReference type="SAM" id="MobiDB-lite"/>
    </source>
</evidence>
<keyword evidence="3 4" id="KW-0648">Protein biosynthesis</keyword>
<comment type="caution">
    <text evidence="8">The sequence shown here is derived from an EMBL/GenBank/DDBJ whole genome shotgun (WGS) entry which is preliminary data.</text>
</comment>
<dbReference type="GO" id="GO:0016282">
    <property type="term" value="C:eukaryotic 43S preinitiation complex"/>
    <property type="evidence" value="ECO:0007669"/>
    <property type="project" value="UniProtKB-UniRule"/>
</dbReference>
<proteinExistence type="inferred from homology"/>
<dbReference type="STRING" id="1661398.A0A482VZF4"/>